<dbReference type="Proteomes" id="UP000199155">
    <property type="component" value="Unassembled WGS sequence"/>
</dbReference>
<dbReference type="EMBL" id="FNFF01000004">
    <property type="protein sequence ID" value="SDK02555.1"/>
    <property type="molecule type" value="Genomic_DNA"/>
</dbReference>
<proteinExistence type="predicted"/>
<dbReference type="RefSeq" id="WP_093609227.1">
    <property type="nucleotide sequence ID" value="NZ_FNFF01000004.1"/>
</dbReference>
<dbReference type="STRING" id="417292.SAMN05421806_10483"/>
<evidence type="ECO:0000256" key="1">
    <source>
        <dbReference type="SAM" id="Phobius"/>
    </source>
</evidence>
<evidence type="ECO:0000313" key="3">
    <source>
        <dbReference type="Proteomes" id="UP000199155"/>
    </source>
</evidence>
<dbReference type="OrthoDB" id="4337641at2"/>
<reference evidence="2 3" key="1">
    <citation type="submission" date="2016-10" db="EMBL/GenBank/DDBJ databases">
        <authorList>
            <person name="de Groot N.N."/>
        </authorList>
    </citation>
    <scope>NUCLEOTIDE SEQUENCE [LARGE SCALE GENOMIC DNA]</scope>
    <source>
        <strain evidence="2 3">CGMCC 4.5727</strain>
    </source>
</reference>
<keyword evidence="1" id="KW-0472">Membrane</keyword>
<feature type="transmembrane region" description="Helical" evidence="1">
    <location>
        <begin position="54"/>
        <end position="76"/>
    </location>
</feature>
<dbReference type="AlphaFoldDB" id="A0A1G8YK50"/>
<gene>
    <name evidence="2" type="ORF">SAMN05421806_10483</name>
</gene>
<evidence type="ECO:0000313" key="2">
    <source>
        <dbReference type="EMBL" id="SDK02555.1"/>
    </source>
</evidence>
<keyword evidence="3" id="KW-1185">Reference proteome</keyword>
<keyword evidence="1" id="KW-1133">Transmembrane helix</keyword>
<accession>A0A1G8YK50</accession>
<keyword evidence="1" id="KW-0812">Transmembrane</keyword>
<name>A0A1G8YK50_9ACTN</name>
<sequence length="221" mass="24144">MSSGTRASAAWRVLKRLTVHEFKAFRSLWLWITRRRHEVGPGAHGAGYTQAQTALIFGFLFVAVVETVVLAFLIPWPTVHAVVTFVDVYGVLQILGLHAACVTRPHVAGADGSLRIRYGALFDLRLRARDIRSVRVERRYPQGKHFQLSEDGVLDVVIGGQTTVTVELVEAVPFVRPLGSRGEARVIRFNADDPAALVAAVKQAQTQAADARESGDHAGAN</sequence>
<evidence type="ECO:0008006" key="4">
    <source>
        <dbReference type="Google" id="ProtNLM"/>
    </source>
</evidence>
<organism evidence="2 3">
    <name type="scientific">Streptomyces indicus</name>
    <dbReference type="NCBI Taxonomy" id="417292"/>
    <lineage>
        <taxon>Bacteria</taxon>
        <taxon>Bacillati</taxon>
        <taxon>Actinomycetota</taxon>
        <taxon>Actinomycetes</taxon>
        <taxon>Kitasatosporales</taxon>
        <taxon>Streptomycetaceae</taxon>
        <taxon>Streptomyces</taxon>
    </lineage>
</organism>
<protein>
    <recommendedName>
        <fullName evidence="4">PH domain-containing protein</fullName>
    </recommendedName>
</protein>